<feature type="domain" description="WYL" evidence="2">
    <location>
        <begin position="148"/>
        <end position="214"/>
    </location>
</feature>
<dbReference type="InterPro" id="IPR026881">
    <property type="entry name" value="WYL_dom"/>
</dbReference>
<name>A0AAE9XSV7_9PROT</name>
<dbReference type="PANTHER" id="PTHR34580:SF1">
    <property type="entry name" value="PROTEIN PAFC"/>
    <property type="match status" value="1"/>
</dbReference>
<evidence type="ECO:0000259" key="2">
    <source>
        <dbReference type="Pfam" id="PF13280"/>
    </source>
</evidence>
<dbReference type="RefSeq" id="WP_289502977.1">
    <property type="nucleotide sequence ID" value="NZ_CP116805.1"/>
</dbReference>
<dbReference type="Gene3D" id="1.10.10.10">
    <property type="entry name" value="Winged helix-like DNA-binding domain superfamily/Winged helix DNA-binding domain"/>
    <property type="match status" value="1"/>
</dbReference>
<keyword evidence="4" id="KW-1185">Reference proteome</keyword>
<accession>A0AAE9XSV7</accession>
<dbReference type="PANTHER" id="PTHR34580">
    <property type="match status" value="1"/>
</dbReference>
<evidence type="ECO:0000313" key="3">
    <source>
        <dbReference type="EMBL" id="WCL53465.1"/>
    </source>
</evidence>
<dbReference type="Proteomes" id="UP001217500">
    <property type="component" value="Chromosome"/>
</dbReference>
<evidence type="ECO:0000313" key="4">
    <source>
        <dbReference type="Proteomes" id="UP001217500"/>
    </source>
</evidence>
<organism evidence="3 4">
    <name type="scientific">Gimibacter soli</name>
    <dbReference type="NCBI Taxonomy" id="3024400"/>
    <lineage>
        <taxon>Bacteria</taxon>
        <taxon>Pseudomonadati</taxon>
        <taxon>Pseudomonadota</taxon>
        <taxon>Alphaproteobacteria</taxon>
        <taxon>Kordiimonadales</taxon>
        <taxon>Temperatibacteraceae</taxon>
        <taxon>Gimibacter</taxon>
    </lineage>
</organism>
<proteinExistence type="predicted"/>
<dbReference type="InterPro" id="IPR051534">
    <property type="entry name" value="CBASS_pafABC_assoc_protein"/>
</dbReference>
<dbReference type="Pfam" id="PF13280">
    <property type="entry name" value="WYL"/>
    <property type="match status" value="1"/>
</dbReference>
<evidence type="ECO:0000259" key="1">
    <source>
        <dbReference type="Pfam" id="PF08279"/>
    </source>
</evidence>
<reference evidence="3" key="1">
    <citation type="submission" date="2023-01" db="EMBL/GenBank/DDBJ databases">
        <title>The genome sequence of Kordiimonadaceae bacterium 6D33.</title>
        <authorList>
            <person name="Liu Y."/>
        </authorList>
    </citation>
    <scope>NUCLEOTIDE SEQUENCE</scope>
    <source>
        <strain evidence="3">6D33</strain>
    </source>
</reference>
<dbReference type="KEGG" id="gso:PH603_13040"/>
<dbReference type="PROSITE" id="PS52050">
    <property type="entry name" value="WYL"/>
    <property type="match status" value="1"/>
</dbReference>
<dbReference type="InterPro" id="IPR036390">
    <property type="entry name" value="WH_DNA-bd_sf"/>
</dbReference>
<dbReference type="EMBL" id="CP116805">
    <property type="protein sequence ID" value="WCL53465.1"/>
    <property type="molecule type" value="Genomic_DNA"/>
</dbReference>
<dbReference type="AlphaFoldDB" id="A0AAE9XSV7"/>
<sequence length="238" mass="27147">MRKLDRHRRLLAELRHRDHHTIDALALRVGASRRTVIRDIAELRDQGYVIESEPGRGGGVALDPRSIISRPRLMASEVAALIIYTAVAEKLSLLPFPSRTRAALDKIEASLHAESLRDLRRLFARIHVGPASTARGRSEVNHSNFELVFEGIERAFFSQHCIDLSYRDSAGRDTHRKVEPQGILIMAPVWYLIGFDTEKQELRHFRIDRILKLEIDFDKNFMLRKLHLEGAKCPFGGG</sequence>
<feature type="domain" description="Helix-turn-helix type 11" evidence="1">
    <location>
        <begin position="6"/>
        <end position="57"/>
    </location>
</feature>
<dbReference type="SUPFAM" id="SSF46785">
    <property type="entry name" value="Winged helix' DNA-binding domain"/>
    <property type="match status" value="1"/>
</dbReference>
<gene>
    <name evidence="3" type="ORF">PH603_13040</name>
</gene>
<dbReference type="Pfam" id="PF08279">
    <property type="entry name" value="HTH_11"/>
    <property type="match status" value="1"/>
</dbReference>
<protein>
    <submittedName>
        <fullName evidence="3">WYL domain-containing protein</fullName>
    </submittedName>
</protein>
<dbReference type="InterPro" id="IPR036388">
    <property type="entry name" value="WH-like_DNA-bd_sf"/>
</dbReference>
<dbReference type="InterPro" id="IPR013196">
    <property type="entry name" value="HTH_11"/>
</dbReference>